<evidence type="ECO:0000259" key="5">
    <source>
        <dbReference type="SMART" id="SM00064"/>
    </source>
</evidence>
<feature type="region of interest" description="Disordered" evidence="4">
    <location>
        <begin position="197"/>
        <end position="239"/>
    </location>
</feature>
<dbReference type="GO" id="GO:0008270">
    <property type="term" value="F:zinc ion binding"/>
    <property type="evidence" value="ECO:0007669"/>
    <property type="project" value="UniProtKB-KW"/>
</dbReference>
<dbReference type="InterPro" id="IPR000306">
    <property type="entry name" value="Znf_FYVE"/>
</dbReference>
<feature type="domain" description="FYVE zinc finger" evidence="5">
    <location>
        <begin position="335"/>
        <end position="401"/>
    </location>
</feature>
<evidence type="ECO:0000256" key="2">
    <source>
        <dbReference type="ARBA" id="ARBA00022771"/>
    </source>
</evidence>
<name>A0A1X2G8X9_9FUNG</name>
<keyword evidence="2" id="KW-0863">Zinc-finger</keyword>
<protein>
    <recommendedName>
        <fullName evidence="5">FYVE zinc finger domain-containing protein</fullName>
    </recommendedName>
</protein>
<keyword evidence="7" id="KW-1185">Reference proteome</keyword>
<feature type="compositionally biased region" description="Polar residues" evidence="4">
    <location>
        <begin position="78"/>
        <end position="91"/>
    </location>
</feature>
<evidence type="ECO:0000313" key="7">
    <source>
        <dbReference type="Proteomes" id="UP000242146"/>
    </source>
</evidence>
<dbReference type="OrthoDB" id="660555at2759"/>
<dbReference type="InterPro" id="IPR013083">
    <property type="entry name" value="Znf_RING/FYVE/PHD"/>
</dbReference>
<evidence type="ECO:0000256" key="3">
    <source>
        <dbReference type="ARBA" id="ARBA00022833"/>
    </source>
</evidence>
<feature type="compositionally biased region" description="Basic and acidic residues" evidence="4">
    <location>
        <begin position="197"/>
        <end position="206"/>
    </location>
</feature>
<dbReference type="EMBL" id="MCGT01000031">
    <property type="protein sequence ID" value="ORX48004.1"/>
    <property type="molecule type" value="Genomic_DNA"/>
</dbReference>
<organism evidence="6 7">
    <name type="scientific">Hesseltinella vesiculosa</name>
    <dbReference type="NCBI Taxonomy" id="101127"/>
    <lineage>
        <taxon>Eukaryota</taxon>
        <taxon>Fungi</taxon>
        <taxon>Fungi incertae sedis</taxon>
        <taxon>Mucoromycota</taxon>
        <taxon>Mucoromycotina</taxon>
        <taxon>Mucoromycetes</taxon>
        <taxon>Mucorales</taxon>
        <taxon>Cunninghamellaceae</taxon>
        <taxon>Hesseltinella</taxon>
    </lineage>
</organism>
<gene>
    <name evidence="6" type="ORF">DM01DRAFT_324436</name>
</gene>
<dbReference type="STRING" id="101127.A0A1X2G8X9"/>
<feature type="compositionally biased region" description="Polar residues" evidence="4">
    <location>
        <begin position="54"/>
        <end position="70"/>
    </location>
</feature>
<dbReference type="AlphaFoldDB" id="A0A1X2G8X9"/>
<comment type="caution">
    <text evidence="6">The sequence shown here is derived from an EMBL/GenBank/DDBJ whole genome shotgun (WGS) entry which is preliminary data.</text>
</comment>
<keyword evidence="1" id="KW-0479">Metal-binding</keyword>
<keyword evidence="3" id="KW-0862">Zinc</keyword>
<dbReference type="SUPFAM" id="SSF57903">
    <property type="entry name" value="FYVE/PHD zinc finger"/>
    <property type="match status" value="1"/>
</dbReference>
<proteinExistence type="predicted"/>
<feature type="region of interest" description="Disordered" evidence="4">
    <location>
        <begin position="30"/>
        <end position="91"/>
    </location>
</feature>
<dbReference type="Proteomes" id="UP000242146">
    <property type="component" value="Unassembled WGS sequence"/>
</dbReference>
<dbReference type="SMART" id="SM00064">
    <property type="entry name" value="FYVE"/>
    <property type="match status" value="1"/>
</dbReference>
<evidence type="ECO:0000313" key="6">
    <source>
        <dbReference type="EMBL" id="ORX48004.1"/>
    </source>
</evidence>
<feature type="compositionally biased region" description="Low complexity" evidence="4">
    <location>
        <begin position="207"/>
        <end position="222"/>
    </location>
</feature>
<dbReference type="InterPro" id="IPR011011">
    <property type="entry name" value="Znf_FYVE_PHD"/>
</dbReference>
<sequence>MLPSLLASNHPLLCDALDSTSANSLTCTATQATHSKQKRARLPSVLSKPDPITPTRSNRWSHLTFATQSTADDEPLKTPSTPRSFFSPLTQPIDTTNSGSILDDPPSFFSSKIDRITRPMQTFHPWHHLADHETADDPTAGEDNNPEPWRQQYVGLVLQLMHHAEQLESFSLQLSHAQRQLHHYHAMSNTLHRQYDQQERHYEELLRSSPESSPSSISSTSSPPTPLPRRHSPLQGGDLYGSAGDDSLLPCASLATTPHPRFTNELAHKARWWTGMVLGTDVGTGQIITPFLDPSERQMVVAGFGIVADLSEELFHHPYLFRLKGLDWQLHFMLLPKDRWVADDHVVQCQCHALQPCPTLFTLTKRRHHCRSGNRLPLFQAGDTLTKWYRVCDQCFIQLISLFSR</sequence>
<dbReference type="Gene3D" id="3.30.40.10">
    <property type="entry name" value="Zinc/RING finger domain, C3HC4 (zinc finger)"/>
    <property type="match status" value="1"/>
</dbReference>
<reference evidence="6 7" key="1">
    <citation type="submission" date="2016-07" db="EMBL/GenBank/DDBJ databases">
        <title>Pervasive Adenine N6-methylation of Active Genes in Fungi.</title>
        <authorList>
            <consortium name="DOE Joint Genome Institute"/>
            <person name="Mondo S.J."/>
            <person name="Dannebaum R.O."/>
            <person name="Kuo R.C."/>
            <person name="Labutti K."/>
            <person name="Haridas S."/>
            <person name="Kuo A."/>
            <person name="Salamov A."/>
            <person name="Ahrendt S.R."/>
            <person name="Lipzen A."/>
            <person name="Sullivan W."/>
            <person name="Andreopoulos W.B."/>
            <person name="Clum A."/>
            <person name="Lindquist E."/>
            <person name="Daum C."/>
            <person name="Ramamoorthy G.K."/>
            <person name="Gryganskyi A."/>
            <person name="Culley D."/>
            <person name="Magnuson J.K."/>
            <person name="James T.Y."/>
            <person name="O'Malley M.A."/>
            <person name="Stajich J.E."/>
            <person name="Spatafora J.W."/>
            <person name="Visel A."/>
            <person name="Grigoriev I.V."/>
        </authorList>
    </citation>
    <scope>NUCLEOTIDE SEQUENCE [LARGE SCALE GENOMIC DNA]</scope>
    <source>
        <strain evidence="6 7">NRRL 3301</strain>
    </source>
</reference>
<evidence type="ECO:0000256" key="4">
    <source>
        <dbReference type="SAM" id="MobiDB-lite"/>
    </source>
</evidence>
<accession>A0A1X2G8X9</accession>
<evidence type="ECO:0000256" key="1">
    <source>
        <dbReference type="ARBA" id="ARBA00022723"/>
    </source>
</evidence>